<feature type="compositionally biased region" description="Basic residues" evidence="10">
    <location>
        <begin position="209"/>
        <end position="220"/>
    </location>
</feature>
<evidence type="ECO:0000256" key="2">
    <source>
        <dbReference type="ARBA" id="ARBA00006555"/>
    </source>
</evidence>
<evidence type="ECO:0000256" key="5">
    <source>
        <dbReference type="ARBA" id="ARBA00022519"/>
    </source>
</evidence>
<feature type="compositionally biased region" description="Low complexity" evidence="10">
    <location>
        <begin position="174"/>
        <end position="187"/>
    </location>
</feature>
<dbReference type="Proteomes" id="UP000019760">
    <property type="component" value="Unassembled WGS sequence"/>
</dbReference>
<dbReference type="PANTHER" id="PTHR33446:SF2">
    <property type="entry name" value="PROTEIN TONB"/>
    <property type="match status" value="1"/>
</dbReference>
<proteinExistence type="inferred from homology"/>
<evidence type="ECO:0000313" key="13">
    <source>
        <dbReference type="Proteomes" id="UP000019760"/>
    </source>
</evidence>
<sequence>MALPSADLVSAARREPRLFAPRARDETPRPAPGGRERLTGVPVQRFDGYRRLRPVTSGLTKPLVIEDSGITAVLIASVALHALLIAAFVIEGARHAHGSPQGMEAPQVQMMFEAPTARSGMEGPQTQNPGGATTPVTPPKPSSEEQASQSEEKQQQDSQESRPTPAVPTPENPAAPTAPQSPSAELPLPAPAPVNPATAPSGRTSVAHTHTRRPSTHRAPTHSVNPFANPMDLSFGEAPPMPRARHGRHGGSGAPIDMSLGPLVTNGQINAPYMTRNSIRGVSDDYGNEVDRWIRSHMYYPEDAIRNGEEGPSSVHVVLDRQGRVKSVRLTGQSGSYALDAATTGMFQGAKLPPVPPDMKGDHFDIDLTINYILIRR</sequence>
<gene>
    <name evidence="12" type="ORF">Amme_020_042</name>
</gene>
<dbReference type="EMBL" id="BAND01000020">
    <property type="protein sequence ID" value="GAJ28373.1"/>
    <property type="molecule type" value="Genomic_DNA"/>
</dbReference>
<dbReference type="GO" id="GO:0031992">
    <property type="term" value="F:energy transducer activity"/>
    <property type="evidence" value="ECO:0007669"/>
    <property type="project" value="TreeGrafter"/>
</dbReference>
<dbReference type="AlphaFoldDB" id="A0A023D2J0"/>
<reference evidence="12 13" key="2">
    <citation type="journal article" date="2014" name="FEMS Microbiol. Lett.">
        <title>Draft genomic DNA sequence of the facultatively methylotrophic bacterium Acidomonas methanolica type strain MB58.</title>
        <authorList>
            <person name="Higashiura N."/>
            <person name="Hadano H."/>
            <person name="Hirakawa H."/>
            <person name="Matsutani M."/>
            <person name="Takabe S."/>
            <person name="Matsushita K."/>
            <person name="Azuma Y."/>
        </authorList>
    </citation>
    <scope>NUCLEOTIDE SEQUENCE [LARGE SCALE GENOMIC DNA]</scope>
    <source>
        <strain evidence="12 13">MB58</strain>
    </source>
</reference>
<dbReference type="GO" id="GO:0098797">
    <property type="term" value="C:plasma membrane protein complex"/>
    <property type="evidence" value="ECO:0007669"/>
    <property type="project" value="TreeGrafter"/>
</dbReference>
<evidence type="ECO:0000256" key="3">
    <source>
        <dbReference type="ARBA" id="ARBA00022448"/>
    </source>
</evidence>
<accession>A0A023D2J0</accession>
<dbReference type="Pfam" id="PF03544">
    <property type="entry name" value="TonB_C"/>
    <property type="match status" value="1"/>
</dbReference>
<keyword evidence="6" id="KW-0812">Transmembrane</keyword>
<reference evidence="13" key="1">
    <citation type="journal article" date="2014" name="FEMS Microbiol. Lett.">
        <title>Draft Genomic DNA Sequence of the Facultatively Methylotrophic Bacterium Acidomonas methanolica type strain MB58.</title>
        <authorList>
            <person name="Higashiura N."/>
            <person name="Hadano H."/>
            <person name="Hirakawa H."/>
            <person name="Matsutani M."/>
            <person name="Takabe S."/>
            <person name="Matsushita K."/>
            <person name="Azuma Y."/>
        </authorList>
    </citation>
    <scope>NUCLEOTIDE SEQUENCE [LARGE SCALE GENOMIC DNA]</scope>
    <source>
        <strain evidence="13">MB58</strain>
    </source>
</reference>
<comment type="subcellular location">
    <subcellularLocation>
        <location evidence="1">Cell inner membrane</location>
        <topology evidence="1">Single-pass membrane protein</topology>
        <orientation evidence="1">Periplasmic side</orientation>
    </subcellularLocation>
</comment>
<dbReference type="NCBIfam" id="TIGR01352">
    <property type="entry name" value="tonB_Cterm"/>
    <property type="match status" value="1"/>
</dbReference>
<evidence type="ECO:0000256" key="9">
    <source>
        <dbReference type="ARBA" id="ARBA00023136"/>
    </source>
</evidence>
<evidence type="ECO:0000256" key="6">
    <source>
        <dbReference type="ARBA" id="ARBA00022692"/>
    </source>
</evidence>
<dbReference type="RefSeq" id="WP_042056835.1">
    <property type="nucleotide sequence ID" value="NZ_BAND01000020.1"/>
</dbReference>
<dbReference type="InterPro" id="IPR051045">
    <property type="entry name" value="TonB-dependent_transducer"/>
</dbReference>
<dbReference type="OrthoDB" id="7280794at2"/>
<feature type="compositionally biased region" description="Basic and acidic residues" evidence="10">
    <location>
        <begin position="12"/>
        <end position="38"/>
    </location>
</feature>
<keyword evidence="8" id="KW-1133">Transmembrane helix</keyword>
<keyword evidence="13" id="KW-1185">Reference proteome</keyword>
<evidence type="ECO:0000256" key="10">
    <source>
        <dbReference type="SAM" id="MobiDB-lite"/>
    </source>
</evidence>
<dbReference type="GO" id="GO:0015031">
    <property type="term" value="P:protein transport"/>
    <property type="evidence" value="ECO:0007669"/>
    <property type="project" value="UniProtKB-KW"/>
</dbReference>
<feature type="domain" description="TonB C-terminal" evidence="11">
    <location>
        <begin position="285"/>
        <end position="377"/>
    </location>
</feature>
<evidence type="ECO:0000256" key="1">
    <source>
        <dbReference type="ARBA" id="ARBA00004383"/>
    </source>
</evidence>
<dbReference type="SUPFAM" id="SSF74653">
    <property type="entry name" value="TolA/TonB C-terminal domain"/>
    <property type="match status" value="1"/>
</dbReference>
<dbReference type="PANTHER" id="PTHR33446">
    <property type="entry name" value="PROTEIN TONB-RELATED"/>
    <property type="match status" value="1"/>
</dbReference>
<organism evidence="12 13">
    <name type="scientific">Acidomonas methanolica NBRC 104435</name>
    <dbReference type="NCBI Taxonomy" id="1231351"/>
    <lineage>
        <taxon>Bacteria</taxon>
        <taxon>Pseudomonadati</taxon>
        <taxon>Pseudomonadota</taxon>
        <taxon>Alphaproteobacteria</taxon>
        <taxon>Acetobacterales</taxon>
        <taxon>Acetobacteraceae</taxon>
        <taxon>Acidomonas</taxon>
    </lineage>
</organism>
<name>A0A023D2J0_ACIMT</name>
<keyword evidence="9" id="KW-0472">Membrane</keyword>
<keyword evidence="7" id="KW-0653">Protein transport</keyword>
<evidence type="ECO:0000313" key="12">
    <source>
        <dbReference type="EMBL" id="GAJ28373.1"/>
    </source>
</evidence>
<dbReference type="Gene3D" id="3.30.1150.10">
    <property type="match status" value="1"/>
</dbReference>
<evidence type="ECO:0000256" key="4">
    <source>
        <dbReference type="ARBA" id="ARBA00022475"/>
    </source>
</evidence>
<dbReference type="InterPro" id="IPR037682">
    <property type="entry name" value="TonB_C"/>
</dbReference>
<dbReference type="InterPro" id="IPR006260">
    <property type="entry name" value="TonB/TolA_C"/>
</dbReference>
<evidence type="ECO:0000259" key="11">
    <source>
        <dbReference type="PROSITE" id="PS52015"/>
    </source>
</evidence>
<feature type="region of interest" description="Disordered" evidence="10">
    <location>
        <begin position="1"/>
        <end position="39"/>
    </location>
</feature>
<keyword evidence="3" id="KW-0813">Transport</keyword>
<keyword evidence="5" id="KW-0997">Cell inner membrane</keyword>
<feature type="compositionally biased region" description="Polar residues" evidence="10">
    <location>
        <begin position="124"/>
        <end position="135"/>
    </location>
</feature>
<comment type="caution">
    <text evidence="12">The sequence shown here is derived from an EMBL/GenBank/DDBJ whole genome shotgun (WGS) entry which is preliminary data.</text>
</comment>
<dbReference type="GO" id="GO:0055085">
    <property type="term" value="P:transmembrane transport"/>
    <property type="evidence" value="ECO:0007669"/>
    <property type="project" value="InterPro"/>
</dbReference>
<evidence type="ECO:0000256" key="8">
    <source>
        <dbReference type="ARBA" id="ARBA00022989"/>
    </source>
</evidence>
<feature type="region of interest" description="Disordered" evidence="10">
    <location>
        <begin position="117"/>
        <end position="238"/>
    </location>
</feature>
<evidence type="ECO:0000256" key="7">
    <source>
        <dbReference type="ARBA" id="ARBA00022927"/>
    </source>
</evidence>
<comment type="similarity">
    <text evidence="2">Belongs to the TonB family.</text>
</comment>
<protein>
    <submittedName>
        <fullName evidence="12">TonB periplasmic protein</fullName>
    </submittedName>
</protein>
<dbReference type="PROSITE" id="PS52015">
    <property type="entry name" value="TONB_CTD"/>
    <property type="match status" value="1"/>
</dbReference>
<keyword evidence="4" id="KW-1003">Cell membrane</keyword>